<dbReference type="Pfam" id="PF04522">
    <property type="entry name" value="BBMV_Gp1_N"/>
    <property type="match status" value="1"/>
</dbReference>
<dbReference type="GO" id="GO:0039690">
    <property type="term" value="P:positive stranded viral RNA replication"/>
    <property type="evidence" value="ECO:0007669"/>
    <property type="project" value="InterPro"/>
</dbReference>
<evidence type="ECO:0000256" key="7">
    <source>
        <dbReference type="ARBA" id="ARBA00022695"/>
    </source>
</evidence>
<keyword evidence="8" id="KW-0547">Nucleotide-binding</keyword>
<comment type="subunit">
    <text evidence="2">Interacts with replication protein 1a.</text>
</comment>
<evidence type="ECO:0000256" key="2">
    <source>
        <dbReference type="ARBA" id="ARBA00011754"/>
    </source>
</evidence>
<sequence length="814" mass="93757">MEHIENYQVPSFQWMFTSEMRNDYNLESSEISPCDPNPSCSEEELILDGSEASYRNAVKPLEKDGFYDPPFDSARWSEACEHAFNMFTIFKDRPMKPMPEMARIIYLDLDDSLVDESEIDDWRPEDTSDGYDPATSTWSPTELDVEGARKIFSTDPELALLVLEEKQDRQCQDVVKNVQVMPEIPADENTLGDRYMPIEESFCGLDADYEITLNLNNPVERRVASVIDTFGGALDEKSTSSPAFLERVSLNTVDAVGHSMLPTHAYFDDTYYQAMEESADYSLDFNKLSLRQSDVDWYRDPEKYYEPRLTVGSFQRRIGTQKTVLTALKKRNADVPEMGDAIDVKRVAKDVAKKFFDAYLNRGGQDLLKDSLNVMAKGLEYHKKWKDHRELSGVTVACEHNLQRYQHMIKSDIKPVVTDTLHLERAVAATITFHGKGVTSCFSPYFTACFEKFSLALKSRFIVPIGKISSLEIPQTRINGKWCLEADLSKFDKSQGELHLEFQREILSSIGFPAHLSNWWADFHRESMLSDPHAKVAMPVSFQRRTGDAFTYFGNTIVTMAMMAYTFDMNLPSLAIFSGDDSLLLCDEKPVIDAELFSSLFNMEVKIMDPSVPYVCSKFLLETELGSIVSVPDPMREIQRMAKKKILKDVDALKAHFTSFTDRMKFLKVLDEKMISVLCRYVVMKYQKPSLESDVRTALACFAYYSENFLRFSELYYTEGKHVYQLKDPVLNLNGEAEDFRVKDGDWFHDWNNKSFPKTYDKICRLFGKYSSDFDETERKRKAYNSDMGRLTRASLVLAYDRRRTQKLRRRLQS</sequence>
<accession>A0A9E8A9V1</accession>
<dbReference type="InterPro" id="IPR043502">
    <property type="entry name" value="DNA/RNA_pol_sf"/>
</dbReference>
<dbReference type="CDD" id="cd23252">
    <property type="entry name" value="Bromoviridae_RdRp"/>
    <property type="match status" value="1"/>
</dbReference>
<evidence type="ECO:0000313" key="12">
    <source>
        <dbReference type="EMBL" id="UYL95302.1"/>
    </source>
</evidence>
<evidence type="ECO:0000259" key="11">
    <source>
        <dbReference type="PROSITE" id="PS50507"/>
    </source>
</evidence>
<dbReference type="InterPro" id="IPR007094">
    <property type="entry name" value="RNA-dir_pol_PSvirus"/>
</dbReference>
<name>A0A9E8A9V1_9BROM</name>
<dbReference type="InterPro" id="IPR047309">
    <property type="entry name" value="Bromoviridae_RdRp"/>
</dbReference>
<evidence type="ECO:0000256" key="4">
    <source>
        <dbReference type="ARBA" id="ARBA00018640"/>
    </source>
</evidence>
<evidence type="ECO:0000256" key="9">
    <source>
        <dbReference type="ARBA" id="ARBA00022953"/>
    </source>
</evidence>
<feature type="domain" description="RdRp catalytic" evidence="11">
    <location>
        <begin position="481"/>
        <end position="594"/>
    </location>
</feature>
<dbReference type="Pfam" id="PF00978">
    <property type="entry name" value="RdRP_2"/>
    <property type="match status" value="1"/>
</dbReference>
<comment type="function">
    <text evidence="1">RNA-dependent RNA polymerase which replicates the viral genome composed of 3 RNA segments, RNA1, RNA2 and RNA3.</text>
</comment>
<dbReference type="InterPro" id="IPR007610">
    <property type="entry name" value="BBMV_Gp1_N"/>
</dbReference>
<evidence type="ECO:0000256" key="3">
    <source>
        <dbReference type="ARBA" id="ARBA00012494"/>
    </source>
</evidence>
<dbReference type="GO" id="GO:0003723">
    <property type="term" value="F:RNA binding"/>
    <property type="evidence" value="ECO:0007669"/>
    <property type="project" value="InterPro"/>
</dbReference>
<evidence type="ECO:0000256" key="6">
    <source>
        <dbReference type="ARBA" id="ARBA00022679"/>
    </source>
</evidence>
<keyword evidence="7" id="KW-0548">Nucleotidyltransferase</keyword>
<dbReference type="EMBL" id="ON746374">
    <property type="protein sequence ID" value="UYL95302.1"/>
    <property type="molecule type" value="Genomic_RNA"/>
</dbReference>
<evidence type="ECO:0000256" key="1">
    <source>
        <dbReference type="ARBA" id="ARBA00002542"/>
    </source>
</evidence>
<reference evidence="12" key="1">
    <citation type="submission" date="2022-05" db="EMBL/GenBank/DDBJ databases">
        <authorList>
            <person name="Cao W."/>
            <person name="Jia N."/>
            <person name="Lam T.T.-Y."/>
            <person name="Ni X."/>
            <person name="Liu J."/>
        </authorList>
    </citation>
    <scope>NUCLEOTIDE SEQUENCE</scope>
    <source>
        <strain evidence="12">TIGMIC 1</strain>
    </source>
</reference>
<dbReference type="GO" id="GO:0006351">
    <property type="term" value="P:DNA-templated transcription"/>
    <property type="evidence" value="ECO:0007669"/>
    <property type="project" value="InterPro"/>
</dbReference>
<dbReference type="GO" id="GO:0003968">
    <property type="term" value="F:RNA-directed RNA polymerase activity"/>
    <property type="evidence" value="ECO:0007669"/>
    <property type="project" value="UniProtKB-KW"/>
</dbReference>
<dbReference type="GO" id="GO:0000166">
    <property type="term" value="F:nucleotide binding"/>
    <property type="evidence" value="ECO:0007669"/>
    <property type="project" value="UniProtKB-KW"/>
</dbReference>
<keyword evidence="6" id="KW-0808">Transferase</keyword>
<organism evidence="12">
    <name type="scientific">Beijing Bromo tick virus 1</name>
    <dbReference type="NCBI Taxonomy" id="2972084"/>
    <lineage>
        <taxon>Viruses</taxon>
        <taxon>Riboviria</taxon>
        <taxon>Orthornavirae</taxon>
        <taxon>Kitrinoviricota</taxon>
        <taxon>Alsuviricetes</taxon>
        <taxon>Martellivirales</taxon>
        <taxon>Bromoviridae</taxon>
    </lineage>
</organism>
<dbReference type="PROSITE" id="PS50507">
    <property type="entry name" value="RDRP_SSRNA_POS"/>
    <property type="match status" value="1"/>
</dbReference>
<evidence type="ECO:0000256" key="5">
    <source>
        <dbReference type="ARBA" id="ARBA00022484"/>
    </source>
</evidence>
<dbReference type="EC" id="2.7.7.48" evidence="3"/>
<evidence type="ECO:0000256" key="8">
    <source>
        <dbReference type="ARBA" id="ARBA00022741"/>
    </source>
</evidence>
<dbReference type="InterPro" id="IPR001788">
    <property type="entry name" value="RNA-dep_RNA_pol_alsuvir"/>
</dbReference>
<feature type="region of interest" description="Disordered" evidence="10">
    <location>
        <begin position="121"/>
        <end position="140"/>
    </location>
</feature>
<keyword evidence="5" id="KW-0696">RNA-directed RNA polymerase</keyword>
<dbReference type="SUPFAM" id="SSF56672">
    <property type="entry name" value="DNA/RNA polymerases"/>
    <property type="match status" value="1"/>
</dbReference>
<protein>
    <recommendedName>
        <fullName evidence="4">RNA-directed RNA polymerase 2a</fullName>
        <ecNumber evidence="3">2.7.7.48</ecNumber>
    </recommendedName>
</protein>
<evidence type="ECO:0000256" key="10">
    <source>
        <dbReference type="SAM" id="MobiDB-lite"/>
    </source>
</evidence>
<keyword evidence="9" id="KW-0693">Viral RNA replication</keyword>
<proteinExistence type="predicted"/>